<dbReference type="EMBL" id="WTVN01000020">
    <property type="protein sequence ID" value="NMG44765.1"/>
    <property type="molecule type" value="Genomic_DNA"/>
</dbReference>
<keyword evidence="2" id="KW-1185">Reference proteome</keyword>
<accession>A0ABX1Q2M9</accession>
<evidence type="ECO:0000313" key="2">
    <source>
        <dbReference type="Proteomes" id="UP000623795"/>
    </source>
</evidence>
<sequence>MTLIELNLLPLLDRTEKAEGHSPTAIARPDLIDIVAARPDFRSALYQFLIGLLQTTFAPEDEDEWLEYWESPPDENALKAAFAPWRDAFVLDGDGPAFMQDLDLPNGEEKPIASLLIDAPGDKTIRDNLDFFNKRDRVEAMCPACAAIALYALQINAPSGGVGHRVSLRGGGPLTCLLVPSAIDGTPPSLWHRLWLNVLPRNKIAQLNGSCTGQARSDILPWLAPTRTSERKDGQTTPDDAHPLQAYWSMPRRIRLDWTRVRAGHCDICGIASERLLTGYRTRNYGINYLGWEHPLTPYYHDPKDKELPLSMKGQKGGIGYRHWLGLVMGNADRQPESARVVRHYLTEKRDLLPPGPEPRLWVSGYDMDNMKARCWYDATLPVHSPPGGRENEFRHHVRDLLDVAVEAAKLLSGHVKKAWADRPGDLKDEPAIGQSFWQASETTFYRALDALTLPEGLEPVPLASTQRAWLRAVRKTALDLFDDWVTGEYEKDWDIERTVRARADLAKWLNAAKPMRAMWKFVNEQLKEPA</sequence>
<reference evidence="1 2" key="1">
    <citation type="submission" date="2019-12" db="EMBL/GenBank/DDBJ databases">
        <title>Comparative genomics gives insights into the taxonomy of the Azoarcus-Aromatoleum group and reveals separate origins of nif in the plant-associated Azoarcus and non-plant-associated Aromatoleum sub-groups.</title>
        <authorList>
            <person name="Lafos M."/>
            <person name="Maluk M."/>
            <person name="Batista M."/>
            <person name="Junghare M."/>
            <person name="Carmona M."/>
            <person name="Faoro H."/>
            <person name="Cruz L.M."/>
            <person name="Battistoni F."/>
            <person name="De Souza E."/>
            <person name="Pedrosa F."/>
            <person name="Chen W.-M."/>
            <person name="Poole P.S."/>
            <person name="Dixon R.A."/>
            <person name="James E.K."/>
        </authorList>
    </citation>
    <scope>NUCLEOTIDE SEQUENCE [LARGE SCALE GENOMIC DNA]</scope>
    <source>
        <strain evidence="1 2">Td21</strain>
    </source>
</reference>
<name>A0ABX1Q2M9_9RHOO</name>
<proteinExistence type="predicted"/>
<dbReference type="Pfam" id="PF09481">
    <property type="entry name" value="CRISPR_Cse1"/>
    <property type="match status" value="1"/>
</dbReference>
<organism evidence="1 2">
    <name type="scientific">Aromatoleum toluvorans</name>
    <dbReference type="NCBI Taxonomy" id="92002"/>
    <lineage>
        <taxon>Bacteria</taxon>
        <taxon>Pseudomonadati</taxon>
        <taxon>Pseudomonadota</taxon>
        <taxon>Betaproteobacteria</taxon>
        <taxon>Rhodocyclales</taxon>
        <taxon>Rhodocyclaceae</taxon>
        <taxon>Aromatoleum</taxon>
    </lineage>
</organism>
<evidence type="ECO:0000313" key="1">
    <source>
        <dbReference type="EMBL" id="NMG44765.1"/>
    </source>
</evidence>
<dbReference type="InterPro" id="IPR013381">
    <property type="entry name" value="CRISPR-assoc_prot_Cse1"/>
</dbReference>
<dbReference type="CDD" id="cd09729">
    <property type="entry name" value="Cse1_I-E"/>
    <property type="match status" value="1"/>
</dbReference>
<dbReference type="NCBIfam" id="TIGR02547">
    <property type="entry name" value="casA_cse1"/>
    <property type="match status" value="1"/>
</dbReference>
<protein>
    <submittedName>
        <fullName evidence="1">Type I-E CRISPR-associated protein Cse1/CasA</fullName>
    </submittedName>
</protein>
<gene>
    <name evidence="1" type="primary">casA</name>
    <name evidence="1" type="ORF">GPA22_13635</name>
</gene>
<dbReference type="Proteomes" id="UP000623795">
    <property type="component" value="Unassembled WGS sequence"/>
</dbReference>
<comment type="caution">
    <text evidence="1">The sequence shown here is derived from an EMBL/GenBank/DDBJ whole genome shotgun (WGS) entry which is preliminary data.</text>
</comment>
<dbReference type="RefSeq" id="WP_169256621.1">
    <property type="nucleotide sequence ID" value="NZ_WTVN01000020.1"/>
</dbReference>